<dbReference type="PANTHER" id="PTHR32432">
    <property type="entry name" value="CELL DIVISION PROTEIN FTSA-RELATED"/>
    <property type="match status" value="1"/>
</dbReference>
<dbReference type="NCBIfam" id="NF011660">
    <property type="entry name" value="PRK15080.1"/>
    <property type="match status" value="1"/>
</dbReference>
<dbReference type="PANTHER" id="PTHR32432:SF3">
    <property type="entry name" value="ETHANOLAMINE UTILIZATION PROTEIN EUTJ"/>
    <property type="match status" value="1"/>
</dbReference>
<dbReference type="InterPro" id="IPR043129">
    <property type="entry name" value="ATPase_NBD"/>
</dbReference>
<gene>
    <name evidence="1" type="primary">eutJ</name>
    <name evidence="1" type="ORF">ELZ88_06850</name>
</gene>
<dbReference type="AlphaFoldDB" id="A0A3T0BW46"/>
<proteinExistence type="predicted"/>
<dbReference type="InterPro" id="IPR013366">
    <property type="entry name" value="EutJ"/>
</dbReference>
<evidence type="ECO:0000313" key="1">
    <source>
        <dbReference type="EMBL" id="AZT36560.1"/>
    </source>
</evidence>
<dbReference type="Pfam" id="PF14450">
    <property type="entry name" value="FtsA"/>
    <property type="match status" value="1"/>
</dbReference>
<accession>A0A3T0BW46</accession>
<protein>
    <submittedName>
        <fullName evidence="1">Ethanolamine utilization protein EutJ</fullName>
    </submittedName>
</protein>
<reference evidence="1" key="1">
    <citation type="submission" date="2018-12" db="EMBL/GenBank/DDBJ databases">
        <title>Complete genome sequences of twenty non-typhoidal Salmonella isolates from Rwanda.</title>
        <authorList>
            <person name="Byukusenge M."/>
            <person name="Li L."/>
            <person name="Subhashinie K."/>
            <person name="Nzayirambaho M."/>
            <person name="Kuchipudi S.V."/>
            <person name="Jayarao B.M."/>
        </authorList>
    </citation>
    <scope>NUCLEOTIDE SEQUENCE</scope>
    <source>
        <strain evidence="1">RSE21</strain>
    </source>
</reference>
<dbReference type="Gene3D" id="3.30.420.40">
    <property type="match status" value="2"/>
</dbReference>
<dbReference type="EMBL" id="CP034709">
    <property type="protein sequence ID" value="AZT36560.1"/>
    <property type="molecule type" value="Genomic_DNA"/>
</dbReference>
<dbReference type="InterPro" id="IPR050696">
    <property type="entry name" value="FtsA/MreB"/>
</dbReference>
<dbReference type="CDD" id="cd24047">
    <property type="entry name" value="ASKHA_NBD_EutJ"/>
    <property type="match status" value="1"/>
</dbReference>
<name>A0A3T0BW46_SALET</name>
<organism evidence="1">
    <name type="scientific">Salmonella enterica subsp. enterica serovar Karamoja</name>
    <dbReference type="NCBI Taxonomy" id="2500153"/>
    <lineage>
        <taxon>Bacteria</taxon>
        <taxon>Pseudomonadati</taxon>
        <taxon>Pseudomonadota</taxon>
        <taxon>Gammaproteobacteria</taxon>
        <taxon>Enterobacterales</taxon>
        <taxon>Enterobacteriaceae</taxon>
        <taxon>Salmonella</taxon>
    </lineage>
</organism>
<dbReference type="NCBIfam" id="TIGR02529">
    <property type="entry name" value="EutJ"/>
    <property type="match status" value="1"/>
</dbReference>
<dbReference type="SUPFAM" id="SSF53067">
    <property type="entry name" value="Actin-like ATPase domain"/>
    <property type="match status" value="2"/>
</dbReference>
<sequence length="293" mass="31341">MRAGGCVSHCIRDDSWRTTNNLAHSKTAKSGGPCNQTPAASDTPLWLGVDLGTCDVVSMVVDGNAQPVAVCLDWADVVRDGIVWDFFGAVTLVRRHLDTLEQQLGCRFTHAATSFPPGTDPRISINVLESAGLEVSHVLDEPTAVADLLALDNAGVVDIGGGTTGIAIVKQGKVTYSADEATGGHHISLTLAGNRRIPLEEAEQYKRSNAQEIWPVVKPVYEKMAEIVARHIEGQGIADLWLAGGSCMQPGVEALFRQRFPELQVHLPQHSLFMTPLAIANSGRAKAEGLYAS</sequence>